<dbReference type="InterPro" id="IPR013792">
    <property type="entry name" value="RNA3'P_cycl/enolpyr_Trfase_a/b"/>
</dbReference>
<organism evidence="7 8">
    <name type="scientific">Cardiosporidium cionae</name>
    <dbReference type="NCBI Taxonomy" id="476202"/>
    <lineage>
        <taxon>Eukaryota</taxon>
        <taxon>Sar</taxon>
        <taxon>Alveolata</taxon>
        <taxon>Apicomplexa</taxon>
        <taxon>Aconoidasida</taxon>
        <taxon>Nephromycida</taxon>
        <taxon>Cardiosporidium</taxon>
    </lineage>
</organism>
<comment type="similarity">
    <text evidence="2">Belongs to the RNA 3'-terminal cyclase family. Type 2 subfamily.</text>
</comment>
<evidence type="ECO:0000256" key="1">
    <source>
        <dbReference type="ARBA" id="ARBA00004604"/>
    </source>
</evidence>
<evidence type="ECO:0000313" key="7">
    <source>
        <dbReference type="EMBL" id="KAF8822371.1"/>
    </source>
</evidence>
<keyword evidence="4" id="KW-0539">Nucleus</keyword>
<dbReference type="InterPro" id="IPR000228">
    <property type="entry name" value="RNA3'_term_phos_cyc"/>
</dbReference>
<dbReference type="Proteomes" id="UP000823046">
    <property type="component" value="Unassembled WGS sequence"/>
</dbReference>
<evidence type="ECO:0000259" key="6">
    <source>
        <dbReference type="Pfam" id="PF05189"/>
    </source>
</evidence>
<accession>A0ABQ7JEH5</accession>
<dbReference type="Gene3D" id="3.30.360.20">
    <property type="entry name" value="RNA 3'-terminal phosphate cyclase, insert domain"/>
    <property type="match status" value="1"/>
</dbReference>
<name>A0ABQ7JEH5_9APIC</name>
<dbReference type="Pfam" id="PF01137">
    <property type="entry name" value="RTC"/>
    <property type="match status" value="1"/>
</dbReference>
<dbReference type="InterPro" id="IPR023797">
    <property type="entry name" value="RNA3'_phos_cyclase_dom"/>
</dbReference>
<comment type="subcellular location">
    <subcellularLocation>
        <location evidence="1">Nucleus</location>
        <location evidence="1">Nucleolus</location>
    </subcellularLocation>
</comment>
<comment type="caution">
    <text evidence="7">The sequence shown here is derived from an EMBL/GenBank/DDBJ whole genome shotgun (WGS) entry which is preliminary data.</text>
</comment>
<dbReference type="PANTHER" id="PTHR11096">
    <property type="entry name" value="RNA 3' TERMINAL PHOSPHATE CYCLASE"/>
    <property type="match status" value="1"/>
</dbReference>
<dbReference type="InterPro" id="IPR036553">
    <property type="entry name" value="RPTC_insert"/>
</dbReference>
<evidence type="ECO:0000259" key="5">
    <source>
        <dbReference type="Pfam" id="PF01137"/>
    </source>
</evidence>
<evidence type="ECO:0000313" key="8">
    <source>
        <dbReference type="Proteomes" id="UP000823046"/>
    </source>
</evidence>
<dbReference type="InterPro" id="IPR037136">
    <property type="entry name" value="RNA3'_phos_cyclase_dom_sf"/>
</dbReference>
<dbReference type="EMBL" id="JADAQX010000059">
    <property type="protein sequence ID" value="KAF8822371.1"/>
    <property type="molecule type" value="Genomic_DNA"/>
</dbReference>
<proteinExistence type="inferred from homology"/>
<keyword evidence="3" id="KW-0690">Ribosome biogenesis</keyword>
<protein>
    <submittedName>
        <fullName evidence="7">18S rRna biogenesis protein RCL1 protein</fullName>
    </submittedName>
</protein>
<dbReference type="Gene3D" id="3.65.10.20">
    <property type="entry name" value="RNA 3'-terminal phosphate cyclase domain"/>
    <property type="match status" value="1"/>
</dbReference>
<evidence type="ECO:0000256" key="4">
    <source>
        <dbReference type="ARBA" id="ARBA00023242"/>
    </source>
</evidence>
<keyword evidence="8" id="KW-1185">Reference proteome</keyword>
<dbReference type="PANTHER" id="PTHR11096:SF1">
    <property type="entry name" value="RNA 3'-TERMINAL PHOSPHATE CYCLASE-LIKE PROTEIN"/>
    <property type="match status" value="1"/>
</dbReference>
<gene>
    <name evidence="7" type="ORF">IE077_003891</name>
</gene>
<dbReference type="NCBIfam" id="TIGR03400">
    <property type="entry name" value="18S_RNA_Rcl1p"/>
    <property type="match status" value="1"/>
</dbReference>
<dbReference type="InterPro" id="IPR020719">
    <property type="entry name" value="RNA3'_term_phos_cycl-like_CS"/>
</dbReference>
<evidence type="ECO:0000256" key="2">
    <source>
        <dbReference type="ARBA" id="ARBA00007089"/>
    </source>
</evidence>
<feature type="domain" description="RNA 3'-terminal phosphate cyclase" evidence="5">
    <location>
        <begin position="6"/>
        <end position="373"/>
    </location>
</feature>
<reference evidence="7 8" key="1">
    <citation type="journal article" date="2020" name="bioRxiv">
        <title>Metabolic contributions of an alphaproteobacterial endosymbiont in the apicomplexan Cardiosporidium cionae.</title>
        <authorList>
            <person name="Hunter E.S."/>
            <person name="Paight C.J."/>
            <person name="Lane C.E."/>
        </authorList>
    </citation>
    <scope>NUCLEOTIDE SEQUENCE [LARGE SCALE GENOMIC DNA]</scope>
    <source>
        <strain evidence="7">ESH_2018</strain>
    </source>
</reference>
<dbReference type="InterPro" id="IPR016443">
    <property type="entry name" value="RNA3'_term_phos_cyc_type_2"/>
</dbReference>
<dbReference type="PROSITE" id="PS01287">
    <property type="entry name" value="RTC"/>
    <property type="match status" value="1"/>
</dbReference>
<dbReference type="SUPFAM" id="SSF55205">
    <property type="entry name" value="EPT/RTPC-like"/>
    <property type="match status" value="1"/>
</dbReference>
<evidence type="ECO:0000256" key="3">
    <source>
        <dbReference type="ARBA" id="ARBA00022517"/>
    </source>
</evidence>
<dbReference type="InterPro" id="IPR013791">
    <property type="entry name" value="RNA3'-term_phos_cycl_insert"/>
</dbReference>
<feature type="domain" description="RNA 3'-terminal phosphate cyclase insert" evidence="6">
    <location>
        <begin position="183"/>
        <end position="260"/>
    </location>
</feature>
<sequence length="399" mass="44343">MTTRYYRGSNFFKQRIVLSTITCTPVKITDIRSASDSPGLRPFEINLLRLLDRISDGMRLKVDATGTEVFYQPGLLIGSALDLPPLLHNCGTDRSMTYFLEALLLLGPFCKHPLEIKFKGVTHGGEDISIDTFRNVTLPLMKRLGLPEGFYLRIITRGAAPEGGGEVVFRSPKVEKIQPFTWLDEGKVKRIRGVVSSMRLSPQFSNKCIDKTRAVFNNFLPDVWIYNDVCKVEKEGKSIGYGISLVAETIKGSFKGVDAYFDSTKGNFPAIPEMENAESSKPRVDMGLLTTLDIPSLDQAALIAELTSWELLTQIRLGGVVDTIHQYIPIFFMAIAQEHHSCQVGVDVLLSALTPYTVQLIKHIRDFLGVVFEFEEQPDRAKVVVKCVGSGFTNAAAKT</sequence>
<dbReference type="Pfam" id="PF05189">
    <property type="entry name" value="RTC_insert"/>
    <property type="match status" value="1"/>
</dbReference>